<dbReference type="GO" id="GO:0016846">
    <property type="term" value="F:carbon-sulfur lyase activity"/>
    <property type="evidence" value="ECO:0007669"/>
    <property type="project" value="InterPro"/>
</dbReference>
<name>A0A418SWM5_9RHOB</name>
<evidence type="ECO:0000313" key="6">
    <source>
        <dbReference type="EMBL" id="RJE85288.1"/>
    </source>
</evidence>
<dbReference type="PROSITE" id="PS51891">
    <property type="entry name" value="CENP_V_GFA"/>
    <property type="match status" value="1"/>
</dbReference>
<feature type="domain" description="CENP-V/GFA" evidence="5">
    <location>
        <begin position="4"/>
        <end position="116"/>
    </location>
</feature>
<evidence type="ECO:0000256" key="3">
    <source>
        <dbReference type="ARBA" id="ARBA00022833"/>
    </source>
</evidence>
<protein>
    <submittedName>
        <fullName evidence="6">GFA family protein</fullName>
    </submittedName>
</protein>
<dbReference type="Proteomes" id="UP000284202">
    <property type="component" value="Unassembled WGS sequence"/>
</dbReference>
<evidence type="ECO:0000256" key="2">
    <source>
        <dbReference type="ARBA" id="ARBA00022723"/>
    </source>
</evidence>
<proteinExistence type="inferred from homology"/>
<comment type="caution">
    <text evidence="6">The sequence shown here is derived from an EMBL/GenBank/DDBJ whole genome shotgun (WGS) entry which is preliminary data.</text>
</comment>
<dbReference type="Pfam" id="PF04828">
    <property type="entry name" value="GFA"/>
    <property type="match status" value="1"/>
</dbReference>
<keyword evidence="2" id="KW-0479">Metal-binding</keyword>
<reference evidence="7" key="1">
    <citation type="submission" date="2018-09" db="EMBL/GenBank/DDBJ databases">
        <title>Acidovorax cavernicola nov. sp. isolated from Gruta de las Maravillas (Aracena, Spain).</title>
        <authorList>
            <person name="Jurado V."/>
            <person name="Gutierrez-Patricio S."/>
            <person name="Gonzalez-Pimentel J.L."/>
            <person name="Miller A.Z."/>
            <person name="Laiz L."/>
            <person name="Saiz-Jimenez C."/>
        </authorList>
    </citation>
    <scope>NUCLEOTIDE SEQUENCE [LARGE SCALE GENOMIC DNA]</scope>
    <source>
        <strain evidence="7">1011MAR3C25</strain>
    </source>
</reference>
<organism evidence="6 7">
    <name type="scientific">Paracoccus onubensis</name>
    <dbReference type="NCBI Taxonomy" id="1675788"/>
    <lineage>
        <taxon>Bacteria</taxon>
        <taxon>Pseudomonadati</taxon>
        <taxon>Pseudomonadota</taxon>
        <taxon>Alphaproteobacteria</taxon>
        <taxon>Rhodobacterales</taxon>
        <taxon>Paracoccaceae</taxon>
        <taxon>Paracoccus</taxon>
    </lineage>
</organism>
<sequence>MTELQGQCLCGAVRFTAIPKGGAAVCHCNMCRRWTGGINIAVDLSEPPVFKDESKLGIYRSSDWAERLFCSQCGSSIMYRTVDGVHNVVSAQCFDDPSQFPLESEIFIDEKPSSYSLAGEHPRMTGAEFMAMIAPGKEG</sequence>
<dbReference type="InterPro" id="IPR006913">
    <property type="entry name" value="CENP-V/GFA"/>
</dbReference>
<evidence type="ECO:0000313" key="7">
    <source>
        <dbReference type="Proteomes" id="UP000284202"/>
    </source>
</evidence>
<dbReference type="OrthoDB" id="9807246at2"/>
<keyword evidence="3" id="KW-0862">Zinc</keyword>
<dbReference type="InterPro" id="IPR011057">
    <property type="entry name" value="Mss4-like_sf"/>
</dbReference>
<keyword evidence="4" id="KW-0456">Lyase</keyword>
<dbReference type="SUPFAM" id="SSF51316">
    <property type="entry name" value="Mss4-like"/>
    <property type="match status" value="1"/>
</dbReference>
<dbReference type="GO" id="GO:0046872">
    <property type="term" value="F:metal ion binding"/>
    <property type="evidence" value="ECO:0007669"/>
    <property type="project" value="UniProtKB-KW"/>
</dbReference>
<dbReference type="PANTHER" id="PTHR33337">
    <property type="entry name" value="GFA DOMAIN-CONTAINING PROTEIN"/>
    <property type="match status" value="1"/>
</dbReference>
<dbReference type="EMBL" id="QZCG01000006">
    <property type="protein sequence ID" value="RJE85288.1"/>
    <property type="molecule type" value="Genomic_DNA"/>
</dbReference>
<dbReference type="RefSeq" id="WP_119748327.1">
    <property type="nucleotide sequence ID" value="NZ_QZCG01000006.1"/>
</dbReference>
<evidence type="ECO:0000256" key="1">
    <source>
        <dbReference type="ARBA" id="ARBA00005495"/>
    </source>
</evidence>
<accession>A0A418SWM5</accession>
<evidence type="ECO:0000256" key="4">
    <source>
        <dbReference type="ARBA" id="ARBA00023239"/>
    </source>
</evidence>
<comment type="similarity">
    <text evidence="1">Belongs to the Gfa family.</text>
</comment>
<dbReference type="Gene3D" id="3.90.1590.10">
    <property type="entry name" value="glutathione-dependent formaldehyde- activating enzyme (gfa)"/>
    <property type="match status" value="1"/>
</dbReference>
<dbReference type="PANTHER" id="PTHR33337:SF40">
    <property type="entry name" value="CENP-V_GFA DOMAIN-CONTAINING PROTEIN-RELATED"/>
    <property type="match status" value="1"/>
</dbReference>
<keyword evidence="7" id="KW-1185">Reference proteome</keyword>
<dbReference type="AlphaFoldDB" id="A0A418SWM5"/>
<gene>
    <name evidence="6" type="ORF">D3P04_09715</name>
</gene>
<evidence type="ECO:0000259" key="5">
    <source>
        <dbReference type="PROSITE" id="PS51891"/>
    </source>
</evidence>